<evidence type="ECO:0000313" key="3">
    <source>
        <dbReference type="Proteomes" id="UP000739538"/>
    </source>
</evidence>
<accession>A0A956SG61</accession>
<proteinExistence type="predicted"/>
<organism evidence="2 3">
    <name type="scientific">Eiseniibacteriota bacterium</name>
    <dbReference type="NCBI Taxonomy" id="2212470"/>
    <lineage>
        <taxon>Bacteria</taxon>
        <taxon>Candidatus Eiseniibacteriota</taxon>
    </lineage>
</organism>
<name>A0A956SG61_UNCEI</name>
<sequence>MDAGGSDADSLARASAVDSVAADSLAVDDTSIFRFLRDARAVPPPGPGEHGRPAGQDSLGAVPPVRPGADGPRPGTGPAGTGPDTTWTGPGGTWKDVQKEWAVGDSLAAADSLAAVLDSLSMSMPSAERVRPAPLFEWGPTWADRSVDRAPREIFEWISPLRTIESGNAFMPDPIDWGDLPGREPVAYMLGGIPANPPGMPEAVEDPFAPSFVSSVSIRRPSPLRLPNNATGGPLVEAEWVVPDSAYALSAARLSDGSAVSNSDEFIFVRPGNRSLFRLFWSDQKTGGRQGYGGGKGSQVWLGYEFELFGGRLSLWSQNQFAKQRLIGPTGLLTRRWLWNRDAYTATYARQVRDWSVSLDYAASWHRFGWEDAVPARRKDGVHQAILRAQGPGESWWPLATLQVDRHRLRYWEPDRASIDRTDTGLGLAVGLGGVTTDGRYELSIGRSDPGTETPGLVYGAEADWSVGGWDLQGYLGRSRRVRLLPRLANHLSIQVAQGIAIAEIDETPEAEELDSAEVWGGRPIGGADVRLGVRATRITGAISAESVGLVRLTPSGLLLDPLPEDAVDQTVSVLALHGEILRPLRYGFELSLDAAVRTSSPGREAQLWMTPAEVRSQLHWKALLFSEALNLDLFLRGRWNAERTTTIEILSPMTRFDGGGSAQIDDLSLWMLFVNLTDAQQGAAAVDGGSYILPIRSFRMGLTWRFLD</sequence>
<feature type="region of interest" description="Disordered" evidence="1">
    <location>
        <begin position="1"/>
        <end position="20"/>
    </location>
</feature>
<reference evidence="2" key="1">
    <citation type="submission" date="2020-04" db="EMBL/GenBank/DDBJ databases">
        <authorList>
            <person name="Zhang T."/>
        </authorList>
    </citation>
    <scope>NUCLEOTIDE SEQUENCE</scope>
    <source>
        <strain evidence="2">HKST-UBA02</strain>
    </source>
</reference>
<dbReference type="EMBL" id="JAGQHS010000077">
    <property type="protein sequence ID" value="MCA9757013.1"/>
    <property type="molecule type" value="Genomic_DNA"/>
</dbReference>
<reference evidence="2" key="2">
    <citation type="journal article" date="2021" name="Microbiome">
        <title>Successional dynamics and alternative stable states in a saline activated sludge microbial community over 9 years.</title>
        <authorList>
            <person name="Wang Y."/>
            <person name="Ye J."/>
            <person name="Ju F."/>
            <person name="Liu L."/>
            <person name="Boyd J.A."/>
            <person name="Deng Y."/>
            <person name="Parks D.H."/>
            <person name="Jiang X."/>
            <person name="Yin X."/>
            <person name="Woodcroft B.J."/>
            <person name="Tyson G.W."/>
            <person name="Hugenholtz P."/>
            <person name="Polz M.F."/>
            <person name="Zhang T."/>
        </authorList>
    </citation>
    <scope>NUCLEOTIDE SEQUENCE</scope>
    <source>
        <strain evidence="2">HKST-UBA02</strain>
    </source>
</reference>
<feature type="region of interest" description="Disordered" evidence="1">
    <location>
        <begin position="39"/>
        <end position="92"/>
    </location>
</feature>
<dbReference type="AlphaFoldDB" id="A0A956SG61"/>
<protein>
    <submittedName>
        <fullName evidence="2">Uncharacterized protein</fullName>
    </submittedName>
</protein>
<gene>
    <name evidence="2" type="ORF">KDA27_14505</name>
</gene>
<evidence type="ECO:0000256" key="1">
    <source>
        <dbReference type="SAM" id="MobiDB-lite"/>
    </source>
</evidence>
<comment type="caution">
    <text evidence="2">The sequence shown here is derived from an EMBL/GenBank/DDBJ whole genome shotgun (WGS) entry which is preliminary data.</text>
</comment>
<evidence type="ECO:0000313" key="2">
    <source>
        <dbReference type="EMBL" id="MCA9757013.1"/>
    </source>
</evidence>
<dbReference type="Proteomes" id="UP000739538">
    <property type="component" value="Unassembled WGS sequence"/>
</dbReference>